<gene>
    <name evidence="1" type="ORF">AAHA92_33060</name>
</gene>
<evidence type="ECO:0000313" key="1">
    <source>
        <dbReference type="EMBL" id="KAL1533131.1"/>
    </source>
</evidence>
<dbReference type="Pfam" id="PF03087">
    <property type="entry name" value="BPS1"/>
    <property type="match status" value="1"/>
</dbReference>
<dbReference type="PANTHER" id="PTHR33070:SF120">
    <property type="entry name" value="EXPRESSED PROTEIN"/>
    <property type="match status" value="1"/>
</dbReference>
<proteinExistence type="predicted"/>
<reference evidence="1 2" key="1">
    <citation type="submission" date="2024-06" db="EMBL/GenBank/DDBJ databases">
        <title>A chromosome level genome sequence of Diviner's sage (Salvia divinorum).</title>
        <authorList>
            <person name="Ford S.A."/>
            <person name="Ro D.-K."/>
            <person name="Ness R.W."/>
            <person name="Phillips M.A."/>
        </authorList>
    </citation>
    <scope>NUCLEOTIDE SEQUENCE [LARGE SCALE GENOMIC DNA]</scope>
    <source>
        <strain evidence="1">SAF-2024a</strain>
        <tissue evidence="1">Leaf</tissue>
    </source>
</reference>
<dbReference type="Proteomes" id="UP001567538">
    <property type="component" value="Unassembled WGS sequence"/>
</dbReference>
<organism evidence="1 2">
    <name type="scientific">Salvia divinorum</name>
    <name type="common">Maria pastora</name>
    <name type="synonym">Diviner's sage</name>
    <dbReference type="NCBI Taxonomy" id="28513"/>
    <lineage>
        <taxon>Eukaryota</taxon>
        <taxon>Viridiplantae</taxon>
        <taxon>Streptophyta</taxon>
        <taxon>Embryophyta</taxon>
        <taxon>Tracheophyta</taxon>
        <taxon>Spermatophyta</taxon>
        <taxon>Magnoliopsida</taxon>
        <taxon>eudicotyledons</taxon>
        <taxon>Gunneridae</taxon>
        <taxon>Pentapetalae</taxon>
        <taxon>asterids</taxon>
        <taxon>lamiids</taxon>
        <taxon>Lamiales</taxon>
        <taxon>Lamiaceae</taxon>
        <taxon>Nepetoideae</taxon>
        <taxon>Mentheae</taxon>
        <taxon>Salviinae</taxon>
        <taxon>Salvia</taxon>
        <taxon>Salvia subgen. Calosphace</taxon>
    </lineage>
</organism>
<accession>A0ABD1FMQ1</accession>
<protein>
    <submittedName>
        <fullName evidence="1">Uncharacterized protein</fullName>
    </submittedName>
</protein>
<comment type="caution">
    <text evidence="1">The sequence shown here is derived from an EMBL/GenBank/DDBJ whole genome shotgun (WGS) entry which is preliminary data.</text>
</comment>
<dbReference type="InterPro" id="IPR004320">
    <property type="entry name" value="BPS1_pln"/>
</dbReference>
<dbReference type="AlphaFoldDB" id="A0ABD1FMQ1"/>
<dbReference type="PANTHER" id="PTHR33070">
    <property type="entry name" value="OS06G0725500 PROTEIN"/>
    <property type="match status" value="1"/>
</dbReference>
<dbReference type="EMBL" id="JBEAFC010000014">
    <property type="protein sequence ID" value="KAL1533131.1"/>
    <property type="molecule type" value="Genomic_DNA"/>
</dbReference>
<name>A0ABD1FMQ1_SALDI</name>
<sequence length="259" mass="28317">MAVSQIHTRSISLPSRLHPINSTEFEAQLEKLKSSHSTTVSLTSVDTIISGLLGLAELYNSMDNELTQAPPSLEDALEGSVELLDCCGAIKEVAQMMRESVRALQSALRRKGSDSALRNDVASYVASRKRMNKCIKKSLKALKNWEGRFHASDVYGLTAAAFRSALLFFSSSSSPAAGRWNRVARLVLSKSAAHHGGVVVNEVGCVDLALSNGEFDKKMVQRSLQCLDSCVDGVEEGLERLFRQLVRSRVNLLNIVTNH</sequence>
<keyword evidence="2" id="KW-1185">Reference proteome</keyword>
<evidence type="ECO:0000313" key="2">
    <source>
        <dbReference type="Proteomes" id="UP001567538"/>
    </source>
</evidence>